<comment type="similarity">
    <text evidence="1 2">Belongs to the BioY family.</text>
</comment>
<keyword evidence="2" id="KW-0813">Transport</keyword>
<sequence length="196" mass="20532">MHSVLVSALWPQRNDSLVFKLTAVIAGSLLLALSSKLQVPFWPVPMTMQTLVVLTIGMALGPRLALATLGLYLLQGAVGLPVFAGTPEKGLGLAYMTGPTGGYLAGFVIAAVLVGKLAERRWDRHPLTTAAAMLAGMAVIYALGAAWLAGFIGIEKAVQFGVLPFLLADAVKIMLATALIPLAWRAVRRFSGGGHA</sequence>
<dbReference type="EMBL" id="JAAQPH010000015">
    <property type="protein sequence ID" value="NIA70611.1"/>
    <property type="molecule type" value="Genomic_DNA"/>
</dbReference>
<keyword evidence="5" id="KW-1185">Reference proteome</keyword>
<dbReference type="RefSeq" id="WP_167227400.1">
    <property type="nucleotide sequence ID" value="NZ_JAAQPH010000015.1"/>
</dbReference>
<feature type="transmembrane region" description="Helical" evidence="3">
    <location>
        <begin position="127"/>
        <end position="154"/>
    </location>
</feature>
<dbReference type="Gene3D" id="1.10.1760.20">
    <property type="match status" value="1"/>
</dbReference>
<gene>
    <name evidence="4" type="ORF">HBA54_18600</name>
</gene>
<name>A0A967F075_9PROT</name>
<evidence type="ECO:0000313" key="5">
    <source>
        <dbReference type="Proteomes" id="UP000761264"/>
    </source>
</evidence>
<protein>
    <recommendedName>
        <fullName evidence="2">Biotin transporter</fullName>
    </recommendedName>
</protein>
<feature type="transmembrane region" description="Helical" evidence="3">
    <location>
        <begin position="93"/>
        <end position="115"/>
    </location>
</feature>
<dbReference type="PANTHER" id="PTHR34295">
    <property type="entry name" value="BIOTIN TRANSPORTER BIOY"/>
    <property type="match status" value="1"/>
</dbReference>
<keyword evidence="3" id="KW-0812">Transmembrane</keyword>
<dbReference type="GO" id="GO:0015225">
    <property type="term" value="F:biotin transmembrane transporter activity"/>
    <property type="evidence" value="ECO:0007669"/>
    <property type="project" value="UniProtKB-UniRule"/>
</dbReference>
<keyword evidence="2 3" id="KW-0472">Membrane</keyword>
<evidence type="ECO:0000256" key="3">
    <source>
        <dbReference type="SAM" id="Phobius"/>
    </source>
</evidence>
<keyword evidence="2" id="KW-1003">Cell membrane</keyword>
<comment type="caution">
    <text evidence="4">The sequence shown here is derived from an EMBL/GenBank/DDBJ whole genome shotgun (WGS) entry which is preliminary data.</text>
</comment>
<dbReference type="PANTHER" id="PTHR34295:SF1">
    <property type="entry name" value="BIOTIN TRANSPORTER BIOY"/>
    <property type="match status" value="1"/>
</dbReference>
<evidence type="ECO:0000256" key="2">
    <source>
        <dbReference type="PIRNR" id="PIRNR016661"/>
    </source>
</evidence>
<evidence type="ECO:0000256" key="1">
    <source>
        <dbReference type="ARBA" id="ARBA00010692"/>
    </source>
</evidence>
<feature type="transmembrane region" description="Helical" evidence="3">
    <location>
        <begin position="17"/>
        <end position="39"/>
    </location>
</feature>
<dbReference type="PIRSF" id="PIRSF016661">
    <property type="entry name" value="BioY"/>
    <property type="match status" value="1"/>
</dbReference>
<dbReference type="Proteomes" id="UP000761264">
    <property type="component" value="Unassembled WGS sequence"/>
</dbReference>
<organism evidence="4 5">
    <name type="scientific">Pelagibius litoralis</name>
    <dbReference type="NCBI Taxonomy" id="374515"/>
    <lineage>
        <taxon>Bacteria</taxon>
        <taxon>Pseudomonadati</taxon>
        <taxon>Pseudomonadota</taxon>
        <taxon>Alphaproteobacteria</taxon>
        <taxon>Rhodospirillales</taxon>
        <taxon>Rhodovibrionaceae</taxon>
        <taxon>Pelagibius</taxon>
    </lineage>
</organism>
<evidence type="ECO:0000313" key="4">
    <source>
        <dbReference type="EMBL" id="NIA70611.1"/>
    </source>
</evidence>
<feature type="transmembrane region" description="Helical" evidence="3">
    <location>
        <begin position="51"/>
        <end position="73"/>
    </location>
</feature>
<keyword evidence="3" id="KW-1133">Transmembrane helix</keyword>
<dbReference type="InterPro" id="IPR003784">
    <property type="entry name" value="BioY"/>
</dbReference>
<dbReference type="AlphaFoldDB" id="A0A967F075"/>
<feature type="transmembrane region" description="Helical" evidence="3">
    <location>
        <begin position="160"/>
        <end position="184"/>
    </location>
</feature>
<accession>A0A967F075</accession>
<comment type="subcellular location">
    <subcellularLocation>
        <location evidence="2">Cell membrane</location>
        <topology evidence="2">Multi-pass membrane protein</topology>
    </subcellularLocation>
</comment>
<dbReference type="GO" id="GO:0005886">
    <property type="term" value="C:plasma membrane"/>
    <property type="evidence" value="ECO:0007669"/>
    <property type="project" value="UniProtKB-SubCell"/>
</dbReference>
<proteinExistence type="inferred from homology"/>
<dbReference type="Pfam" id="PF02632">
    <property type="entry name" value="BioY"/>
    <property type="match status" value="1"/>
</dbReference>
<reference evidence="4" key="1">
    <citation type="submission" date="2020-03" db="EMBL/GenBank/DDBJ databases">
        <title>Genome of Pelagibius litoralis DSM 21314T.</title>
        <authorList>
            <person name="Wang G."/>
        </authorList>
    </citation>
    <scope>NUCLEOTIDE SEQUENCE</scope>
    <source>
        <strain evidence="4">DSM 21314</strain>
    </source>
</reference>